<dbReference type="Pfam" id="PF00156">
    <property type="entry name" value="Pribosyltran"/>
    <property type="match status" value="1"/>
</dbReference>
<evidence type="ECO:0000313" key="2">
    <source>
        <dbReference type="EMBL" id="QSG02481.1"/>
    </source>
</evidence>
<dbReference type="KEGG" id="hara:AArcS_1264"/>
<organism evidence="2 3">
    <name type="scientific">Natranaeroarchaeum sulfidigenes</name>
    <dbReference type="NCBI Taxonomy" id="2784880"/>
    <lineage>
        <taxon>Archaea</taxon>
        <taxon>Methanobacteriati</taxon>
        <taxon>Methanobacteriota</taxon>
        <taxon>Stenosarchaea group</taxon>
        <taxon>Halobacteria</taxon>
        <taxon>Halobacteriales</taxon>
        <taxon>Natronoarchaeaceae</taxon>
        <taxon>Natranaeroarchaeum</taxon>
    </lineage>
</organism>
<proteinExistence type="predicted"/>
<dbReference type="EMBL" id="CP064786">
    <property type="protein sequence ID" value="QSG02481.1"/>
    <property type="molecule type" value="Genomic_DNA"/>
</dbReference>
<keyword evidence="2" id="KW-0328">Glycosyltransferase</keyword>
<dbReference type="InterPro" id="IPR000836">
    <property type="entry name" value="PRTase_dom"/>
</dbReference>
<dbReference type="SUPFAM" id="SSF53271">
    <property type="entry name" value="PRTase-like"/>
    <property type="match status" value="1"/>
</dbReference>
<dbReference type="Proteomes" id="UP000663586">
    <property type="component" value="Chromosome"/>
</dbReference>
<keyword evidence="2" id="KW-0808">Transferase</keyword>
<dbReference type="GO" id="GO:0016757">
    <property type="term" value="F:glycosyltransferase activity"/>
    <property type="evidence" value="ECO:0007669"/>
    <property type="project" value="UniProtKB-KW"/>
</dbReference>
<sequence length="173" mass="18393">MAAPVAAALDAPLDVIAAKKMGAPGNDELALGAVTSTGEAWYNDRLITQLDVDDSYLERERRRAATVAAEKLQNYRGTDDLAETTDRRVILVDDGIATGATVRACLTQLRGTGAAAIVLAVPVASPSTADDLSEQVDTLVVVETPDRFGAVGEFYQNFEQVSDAEAKSFLHRP</sequence>
<gene>
    <name evidence="2" type="ORF">AArcS_1264</name>
</gene>
<dbReference type="Gene3D" id="3.40.50.2020">
    <property type="match status" value="1"/>
</dbReference>
<dbReference type="Gene3D" id="3.30.1310.20">
    <property type="entry name" value="PRTase-like"/>
    <property type="match status" value="1"/>
</dbReference>
<dbReference type="AlphaFoldDB" id="A0A897MQ69"/>
<dbReference type="CDD" id="cd06223">
    <property type="entry name" value="PRTases_typeI"/>
    <property type="match status" value="1"/>
</dbReference>
<name>A0A897MQ69_9EURY</name>
<dbReference type="InterPro" id="IPR029057">
    <property type="entry name" value="PRTase-like"/>
</dbReference>
<protein>
    <submittedName>
        <fullName evidence="2">Putative phosphoribosyltransferase</fullName>
    </submittedName>
</protein>
<evidence type="ECO:0000313" key="3">
    <source>
        <dbReference type="Proteomes" id="UP000663586"/>
    </source>
</evidence>
<reference evidence="2" key="1">
    <citation type="submission" date="2020-11" db="EMBL/GenBank/DDBJ databases">
        <title>Carbohydrate-dependent, anaerobic sulfur respiration: A novel catabolism in halophilic archaea.</title>
        <authorList>
            <person name="Sorokin D.Y."/>
            <person name="Messina E."/>
            <person name="Smedile F."/>
            <person name="La Cono V."/>
            <person name="Hallsworth J.E."/>
            <person name="Yakimov M.M."/>
        </authorList>
    </citation>
    <scope>NUCLEOTIDE SEQUENCE</scope>
    <source>
        <strain evidence="2">AArc-S</strain>
    </source>
</reference>
<feature type="domain" description="Phosphoribosyltransferase" evidence="1">
    <location>
        <begin position="33"/>
        <end position="140"/>
    </location>
</feature>
<accession>A0A897MQ69</accession>
<keyword evidence="3" id="KW-1185">Reference proteome</keyword>
<evidence type="ECO:0000259" key="1">
    <source>
        <dbReference type="Pfam" id="PF00156"/>
    </source>
</evidence>